<dbReference type="CDD" id="cd02440">
    <property type="entry name" value="AdoMet_MTases"/>
    <property type="match status" value="2"/>
</dbReference>
<feature type="domain" description="Methyltransferase type 12" evidence="1">
    <location>
        <begin position="131"/>
        <end position="226"/>
    </location>
</feature>
<dbReference type="SUPFAM" id="SSF53335">
    <property type="entry name" value="S-adenosyl-L-methionine-dependent methyltransferases"/>
    <property type="match status" value="2"/>
</dbReference>
<proteinExistence type="predicted"/>
<dbReference type="Proteomes" id="UP000093695">
    <property type="component" value="Chromosome"/>
</dbReference>
<dbReference type="eggNOG" id="COG4693">
    <property type="taxonomic scope" value="Bacteria"/>
</dbReference>
<keyword evidence="3" id="KW-1185">Reference proteome</keyword>
<dbReference type="Gene3D" id="3.40.50.150">
    <property type="entry name" value="Vaccinia Virus protein VP39"/>
    <property type="match status" value="2"/>
</dbReference>
<dbReference type="Pfam" id="PF08242">
    <property type="entry name" value="Methyltransf_12"/>
    <property type="match status" value="2"/>
</dbReference>
<sequence length="748" mass="80477">MNGEDIPKALRVIEEISLRAMAAALSAGVPAPRHEWLAERWRAALSAEDTSPDAAEPGPEFEEAYAALGFPPAMAAVHRVTLSRLADLLADRVTLFDLFDAAELAAYQDNVFTRYLNAAAAHVLSGARDVLELGGGEGLATATILPAVEGKYLFTDVSRGFTVAAAERYRHRPGFATAVHDMDRDFGDQGVTAASAVFAGNALHNAAHLGRTLRRIRGLLEPGARLVFTESSHENHALLTSMAFLLSAPAGKPRPGTADRRAGAPFLDEPGWRAELAAAGFTLDSVLPEPDSPLAVAGQRLFSAVATDEIPVGWSSAKVLAHLERTGAEHAVLSAATLRELPDHPAALLADLPRLRRIESTGWLTDAEADAVRDTFGVEVVRHTAPETRLDVAAAGAAADRALAQVDLAAAVRAVEDFGHTALLSMLNVLRPVLGRPEEEILAITPGHRRLLKRWLDVLKAEGLLTEDHQPVPNPAEYSDEALEGAWRRARQAWLDTVGSAGTVDYAMANARKLPELLAGREQAVNLLFPQGRTDLAAALYRENVTGRYQHHAVSALAAGITAGRRARILEVGAGTGATTEHVLPALDDVEYLYTDVSAYFLDQARERLKEDRRVHFGRFDIDVPIADQGFSPESFDLVIGGGVLNAAQDTDASVARLTELLVPGGWLLLTEPTVEEFWILTSQAFLMADAADDRAEDRASFLTLPQWNAVLDRAGLLRADGLPATGHPLEPLGHRVFAARKPPRKED</sequence>
<protein>
    <recommendedName>
        <fullName evidence="1">Methyltransferase type 12 domain-containing protein</fullName>
    </recommendedName>
</protein>
<name>A0A193BTI2_AMYOR</name>
<gene>
    <name evidence="2" type="ORF">SD37_07350</name>
</gene>
<dbReference type="PANTHER" id="PTHR43861:SF1">
    <property type="entry name" value="TRANS-ACONITATE 2-METHYLTRANSFERASE"/>
    <property type="match status" value="1"/>
</dbReference>
<evidence type="ECO:0000313" key="2">
    <source>
        <dbReference type="EMBL" id="ANN15489.1"/>
    </source>
</evidence>
<dbReference type="EMBL" id="CP016174">
    <property type="protein sequence ID" value="ANN15489.1"/>
    <property type="molecule type" value="Genomic_DNA"/>
</dbReference>
<dbReference type="InterPro" id="IPR029063">
    <property type="entry name" value="SAM-dependent_MTases_sf"/>
</dbReference>
<dbReference type="AlphaFoldDB" id="A0A193BTI2"/>
<evidence type="ECO:0000259" key="1">
    <source>
        <dbReference type="Pfam" id="PF08242"/>
    </source>
</evidence>
<evidence type="ECO:0000313" key="3">
    <source>
        <dbReference type="Proteomes" id="UP000093695"/>
    </source>
</evidence>
<organism evidence="2 3">
    <name type="scientific">Amycolatopsis orientalis</name>
    <name type="common">Nocardia orientalis</name>
    <dbReference type="NCBI Taxonomy" id="31958"/>
    <lineage>
        <taxon>Bacteria</taxon>
        <taxon>Bacillati</taxon>
        <taxon>Actinomycetota</taxon>
        <taxon>Actinomycetes</taxon>
        <taxon>Pseudonocardiales</taxon>
        <taxon>Pseudonocardiaceae</taxon>
        <taxon>Amycolatopsis</taxon>
    </lineage>
</organism>
<dbReference type="STRING" id="31958.SD37_07350"/>
<dbReference type="InterPro" id="IPR013217">
    <property type="entry name" value="Methyltransf_12"/>
</dbReference>
<dbReference type="eggNOG" id="COG0318">
    <property type="taxonomic scope" value="Bacteria"/>
</dbReference>
<dbReference type="PANTHER" id="PTHR43861">
    <property type="entry name" value="TRANS-ACONITATE 2-METHYLTRANSFERASE-RELATED"/>
    <property type="match status" value="1"/>
</dbReference>
<dbReference type="KEGG" id="aori:SD37_07350"/>
<feature type="domain" description="Methyltransferase type 12" evidence="1">
    <location>
        <begin position="570"/>
        <end position="668"/>
    </location>
</feature>
<dbReference type="RefSeq" id="WP_052675002.1">
    <property type="nucleotide sequence ID" value="NZ_CP016174.1"/>
</dbReference>
<reference evidence="2 3" key="1">
    <citation type="journal article" date="2015" name="Genome Announc.">
        <title>Draft Genome Sequence of Norvancomycin-Producing Strain Amycolatopsis orientalis CPCC200066.</title>
        <authorList>
            <person name="Lei X."/>
            <person name="Yuan F."/>
            <person name="Shi Y."/>
            <person name="Li X."/>
            <person name="Wang L."/>
            <person name="Hong B."/>
        </authorList>
    </citation>
    <scope>NUCLEOTIDE SEQUENCE [LARGE SCALE GENOMIC DNA]</scope>
    <source>
        <strain evidence="2 3">B-37</strain>
    </source>
</reference>
<accession>A0A193BTI2</accession>
<dbReference type="eggNOG" id="COG2226">
    <property type="taxonomic scope" value="Bacteria"/>
</dbReference>